<evidence type="ECO:0000256" key="6">
    <source>
        <dbReference type="ARBA" id="ARBA00023034"/>
    </source>
</evidence>
<organism evidence="10 11">
    <name type="scientific">Hyalella azteca</name>
    <name type="common">Amphipod</name>
    <dbReference type="NCBI Taxonomy" id="294128"/>
    <lineage>
        <taxon>Eukaryota</taxon>
        <taxon>Metazoa</taxon>
        <taxon>Ecdysozoa</taxon>
        <taxon>Arthropoda</taxon>
        <taxon>Crustacea</taxon>
        <taxon>Multicrustacea</taxon>
        <taxon>Malacostraca</taxon>
        <taxon>Eumalacostraca</taxon>
        <taxon>Peracarida</taxon>
        <taxon>Amphipoda</taxon>
        <taxon>Senticaudata</taxon>
        <taxon>Talitrida</taxon>
        <taxon>Talitroidea</taxon>
        <taxon>Hyalellidae</taxon>
        <taxon>Hyalella</taxon>
    </lineage>
</organism>
<dbReference type="EC" id="2.8.2.-" evidence="9"/>
<keyword evidence="4 9" id="KW-0812">Transmembrane</keyword>
<feature type="transmembrane region" description="Helical" evidence="9">
    <location>
        <begin position="7"/>
        <end position="26"/>
    </location>
</feature>
<evidence type="ECO:0000256" key="1">
    <source>
        <dbReference type="ARBA" id="ARBA00004323"/>
    </source>
</evidence>
<keyword evidence="9" id="KW-0735">Signal-anchor</keyword>
<protein>
    <recommendedName>
        <fullName evidence="9">Carbohydrate sulfotransferase</fullName>
        <ecNumber evidence="9">2.8.2.-</ecNumber>
    </recommendedName>
</protein>
<evidence type="ECO:0000256" key="9">
    <source>
        <dbReference type="RuleBase" id="RU364020"/>
    </source>
</evidence>
<keyword evidence="9" id="KW-0119">Carbohydrate metabolism</keyword>
<evidence type="ECO:0000256" key="4">
    <source>
        <dbReference type="ARBA" id="ARBA00022692"/>
    </source>
</evidence>
<dbReference type="GO" id="GO:0008146">
    <property type="term" value="F:sulfotransferase activity"/>
    <property type="evidence" value="ECO:0007669"/>
    <property type="project" value="InterPro"/>
</dbReference>
<comment type="subcellular location">
    <subcellularLocation>
        <location evidence="1 9">Golgi apparatus membrane</location>
        <topology evidence="1 9">Single-pass type II membrane protein</topology>
    </subcellularLocation>
</comment>
<dbReference type="PANTHER" id="PTHR12137">
    <property type="entry name" value="CARBOHYDRATE SULFOTRANSFERASE"/>
    <property type="match status" value="1"/>
</dbReference>
<dbReference type="RefSeq" id="XP_047735498.1">
    <property type="nucleotide sequence ID" value="XM_047879542.1"/>
</dbReference>
<dbReference type="GO" id="GO:0016051">
    <property type="term" value="P:carbohydrate biosynthetic process"/>
    <property type="evidence" value="ECO:0007669"/>
    <property type="project" value="InterPro"/>
</dbReference>
<dbReference type="PANTHER" id="PTHR12137:SF54">
    <property type="entry name" value="CARBOHYDRATE SULFOTRANSFERASE"/>
    <property type="match status" value="1"/>
</dbReference>
<dbReference type="AlphaFoldDB" id="A0A979FFL9"/>
<dbReference type="GeneID" id="108668764"/>
<dbReference type="InterPro" id="IPR005331">
    <property type="entry name" value="Sulfotransferase"/>
</dbReference>
<comment type="similarity">
    <text evidence="2 9">Belongs to the sulfotransferase 2 family.</text>
</comment>
<dbReference type="OrthoDB" id="2019940at2759"/>
<keyword evidence="7 9" id="KW-0472">Membrane</keyword>
<evidence type="ECO:0000256" key="7">
    <source>
        <dbReference type="ARBA" id="ARBA00023136"/>
    </source>
</evidence>
<keyword evidence="6 9" id="KW-0333">Golgi apparatus</keyword>
<evidence type="ECO:0000256" key="3">
    <source>
        <dbReference type="ARBA" id="ARBA00022679"/>
    </source>
</evidence>
<evidence type="ECO:0000256" key="2">
    <source>
        <dbReference type="ARBA" id="ARBA00006339"/>
    </source>
</evidence>
<dbReference type="GO" id="GO:0000139">
    <property type="term" value="C:Golgi membrane"/>
    <property type="evidence" value="ECO:0007669"/>
    <property type="project" value="UniProtKB-SubCell"/>
</dbReference>
<evidence type="ECO:0000256" key="8">
    <source>
        <dbReference type="ARBA" id="ARBA00023180"/>
    </source>
</evidence>
<keyword evidence="5 9" id="KW-1133">Transmembrane helix</keyword>
<evidence type="ECO:0000313" key="11">
    <source>
        <dbReference type="RefSeq" id="XP_047735498.1"/>
    </source>
</evidence>
<keyword evidence="10" id="KW-1185">Reference proteome</keyword>
<gene>
    <name evidence="11" type="primary">LOC108668764</name>
</gene>
<dbReference type="Pfam" id="PF03567">
    <property type="entry name" value="Sulfotransfer_2"/>
    <property type="match status" value="1"/>
</dbReference>
<accession>A0A979FFL9</accession>
<evidence type="ECO:0000313" key="10">
    <source>
        <dbReference type="Proteomes" id="UP000694843"/>
    </source>
</evidence>
<name>A0A979FFL9_HYAAZ</name>
<evidence type="ECO:0000256" key="5">
    <source>
        <dbReference type="ARBA" id="ARBA00022989"/>
    </source>
</evidence>
<keyword evidence="8 9" id="KW-0325">Glycoprotein</keyword>
<dbReference type="Proteomes" id="UP000694843">
    <property type="component" value="Unplaced"/>
</dbReference>
<reference evidence="11" key="1">
    <citation type="submission" date="2025-08" db="UniProtKB">
        <authorList>
            <consortium name="RefSeq"/>
        </authorList>
    </citation>
    <scope>IDENTIFICATION</scope>
    <source>
        <tissue evidence="11">Whole organism</tissue>
    </source>
</reference>
<keyword evidence="3 9" id="KW-0808">Transferase</keyword>
<sequence>MRLSQICRLEIFMPILAAIGVAALLYEMHRVKLQIPTQLLPPTNHGSSASGAHSSETITNFSMNSIRSKQIMDIKEPTTDTSPVQTRLKLMQNNVKDLPIESTGGVEHEIKFAERRQRLQLGCDKHRNQASFGGVEHFGGVLRNRLLWLNREKIVVCMIAKVASSSWCNYLLNHYLNGSSKSEGYGHRVAQRLLAPQPGLTGKETLQQLNSFTKILTVRHPFARLVSAYRNKAEPCINETTCYVKTRNIPLSPKALFKDFAEYLIETVKVPVLADDAAYQSFDLHWIPYFLNCKVCDLSYEYIVKMETWNDDLSYLLPKYHIEYVEKAYGDILNSSDVSFQYFKTLPESLVLKLYEIYKIDFELFGYSLDGYLQ</sequence>
<dbReference type="InterPro" id="IPR018011">
    <property type="entry name" value="Carb_sulfotrans_8-10"/>
</dbReference>
<proteinExistence type="inferred from homology"/>